<dbReference type="Pfam" id="PF01784">
    <property type="entry name" value="DUF34_NIF3"/>
    <property type="match status" value="1"/>
</dbReference>
<dbReference type="FunFam" id="3.40.1390.30:FF:000001">
    <property type="entry name" value="GTP cyclohydrolase 1 type 2"/>
    <property type="match status" value="1"/>
</dbReference>
<dbReference type="PANTHER" id="PTHR13799">
    <property type="entry name" value="NGG1 INTERACTING FACTOR 3"/>
    <property type="match status" value="1"/>
</dbReference>
<name>A0A1S3HGL4_LINAN</name>
<dbReference type="GO" id="GO:0046872">
    <property type="term" value="F:metal ion binding"/>
    <property type="evidence" value="ECO:0007669"/>
    <property type="project" value="UniProtKB-KW"/>
</dbReference>
<dbReference type="PANTHER" id="PTHR13799:SF13">
    <property type="entry name" value="NIF3-LIKE PROTEIN 1"/>
    <property type="match status" value="1"/>
</dbReference>
<gene>
    <name evidence="5" type="primary">LOC106155089</name>
</gene>
<dbReference type="GO" id="GO:0005739">
    <property type="term" value="C:mitochondrion"/>
    <property type="evidence" value="ECO:0007669"/>
    <property type="project" value="TreeGrafter"/>
</dbReference>
<dbReference type="OrthoDB" id="3345469at2759"/>
<dbReference type="AlphaFoldDB" id="A0A1S3HGL4"/>
<accession>A0A1S3HGL4</accession>
<dbReference type="RefSeq" id="XP_013385197.1">
    <property type="nucleotide sequence ID" value="XM_013529743.1"/>
</dbReference>
<keyword evidence="4" id="KW-1185">Reference proteome</keyword>
<dbReference type="Gene3D" id="3.40.1390.30">
    <property type="entry name" value="NIF3 (NGG1p interacting factor 3)-like"/>
    <property type="match status" value="2"/>
</dbReference>
<comment type="similarity">
    <text evidence="1">Belongs to the GTP cyclohydrolase I type 2/NIF3 family.</text>
</comment>
<reference evidence="5" key="1">
    <citation type="submission" date="2025-08" db="UniProtKB">
        <authorList>
            <consortium name="RefSeq"/>
        </authorList>
    </citation>
    <scope>IDENTIFICATION</scope>
    <source>
        <tissue evidence="5">Gonads</tissue>
    </source>
</reference>
<evidence type="ECO:0000256" key="1">
    <source>
        <dbReference type="ARBA" id="ARBA00006964"/>
    </source>
</evidence>
<evidence type="ECO:0000256" key="3">
    <source>
        <dbReference type="PIRSR" id="PIRSR602678-1"/>
    </source>
</evidence>
<protein>
    <recommendedName>
        <fullName evidence="2">NIF3-like protein 1</fullName>
    </recommendedName>
</protein>
<dbReference type="InterPro" id="IPR017222">
    <property type="entry name" value="DUF34/NIF3_animal"/>
</dbReference>
<organism evidence="4 5">
    <name type="scientific">Lingula anatina</name>
    <name type="common">Brachiopod</name>
    <name type="synonym">Lingula unguis</name>
    <dbReference type="NCBI Taxonomy" id="7574"/>
    <lineage>
        <taxon>Eukaryota</taxon>
        <taxon>Metazoa</taxon>
        <taxon>Spiralia</taxon>
        <taxon>Lophotrochozoa</taxon>
        <taxon>Brachiopoda</taxon>
        <taxon>Linguliformea</taxon>
        <taxon>Lingulata</taxon>
        <taxon>Lingulida</taxon>
        <taxon>Linguloidea</taxon>
        <taxon>Lingulidae</taxon>
        <taxon>Lingula</taxon>
    </lineage>
</organism>
<dbReference type="NCBIfam" id="TIGR00486">
    <property type="entry name" value="YbgI_SA1388"/>
    <property type="match status" value="1"/>
</dbReference>
<dbReference type="KEGG" id="lak:106155089"/>
<feature type="binding site" evidence="3">
    <location>
        <position position="395"/>
    </location>
    <ligand>
        <name>a divalent metal cation</name>
        <dbReference type="ChEBI" id="CHEBI:60240"/>
        <label>1</label>
    </ligand>
</feature>
<dbReference type="Proteomes" id="UP000085678">
    <property type="component" value="Unplaced"/>
</dbReference>
<feature type="binding site" evidence="3">
    <location>
        <position position="145"/>
    </location>
    <ligand>
        <name>a divalent metal cation</name>
        <dbReference type="ChEBI" id="CHEBI:60240"/>
        <label>1</label>
    </ligand>
</feature>
<evidence type="ECO:0000313" key="4">
    <source>
        <dbReference type="Proteomes" id="UP000085678"/>
    </source>
</evidence>
<sequence>MNLCLTGPRLYFALAPKYFVSLNSAQVGNRTITRDSKHIINHHLAQSRSKSVKWSTFGRYFPRQVQHRQMRAYTAAHNEMDLVDLVRKLHHLAPLALAEDWDNVGLLVEPSAPHKVTDVLLTIDLTEEVLAEALEKKVNFILAYHPPIFVPLKKLTQSSVKERIIVKCIENRIAVYSPHTCVDAMEGGVNDWLVEAFGKTERSDPISPSLAPSWPTVGSYRVDTRVPANVIHEFVTRVQNTPEVEITDSAGLNSSGPDLRLQLNCGEKSLSNLIELLHKYHAYKEFTEVIALVKPPMPGFGMGRISKLSSPVTLDDAVTRVKQHLNLERVNLAIGAGCSLKSDIKTVAVCAGSGSGILQDIKADLYFTGELTHHQVLDAQSKGRSVILCGHTNTERGYLTHLKEKMDIMVEGKVNVLLSQTDTDPCPFV</sequence>
<evidence type="ECO:0000313" key="5">
    <source>
        <dbReference type="RefSeq" id="XP_013385197.1"/>
    </source>
</evidence>
<feature type="binding site" evidence="3">
    <location>
        <position position="391"/>
    </location>
    <ligand>
        <name>a divalent metal cation</name>
        <dbReference type="ChEBI" id="CHEBI:60240"/>
        <label>1</label>
    </ligand>
</feature>
<dbReference type="GeneID" id="106155089"/>
<proteinExistence type="inferred from homology"/>
<evidence type="ECO:0000256" key="2">
    <source>
        <dbReference type="ARBA" id="ARBA00019069"/>
    </source>
</evidence>
<dbReference type="PIRSF" id="PIRSF037490">
    <property type="entry name" value="UCP037490_NIF3_euk"/>
    <property type="match status" value="1"/>
</dbReference>
<feature type="binding site" evidence="3">
    <location>
        <position position="183"/>
    </location>
    <ligand>
        <name>a divalent metal cation</name>
        <dbReference type="ChEBI" id="CHEBI:60240"/>
        <label>1</label>
    </ligand>
</feature>
<dbReference type="SUPFAM" id="SSF102705">
    <property type="entry name" value="NIF3 (NGG1p interacting factor 3)-like"/>
    <property type="match status" value="1"/>
</dbReference>
<keyword evidence="3" id="KW-0479">Metal-binding</keyword>
<dbReference type="InterPro" id="IPR002678">
    <property type="entry name" value="DUF34/NIF3"/>
</dbReference>
<dbReference type="InterPro" id="IPR036069">
    <property type="entry name" value="DUF34/NIF3_sf"/>
</dbReference>